<name>A0A3L7JEX8_9HYPH</name>
<proteinExistence type="predicted"/>
<organism evidence="1 2">
    <name type="scientific">Notoacmeibacter ruber</name>
    <dbReference type="NCBI Taxonomy" id="2670375"/>
    <lineage>
        <taxon>Bacteria</taxon>
        <taxon>Pseudomonadati</taxon>
        <taxon>Pseudomonadota</taxon>
        <taxon>Alphaproteobacteria</taxon>
        <taxon>Hyphomicrobiales</taxon>
        <taxon>Notoacmeibacteraceae</taxon>
        <taxon>Notoacmeibacter</taxon>
    </lineage>
</organism>
<protein>
    <submittedName>
        <fullName evidence="1">Uncharacterized protein</fullName>
    </submittedName>
</protein>
<evidence type="ECO:0000313" key="2">
    <source>
        <dbReference type="Proteomes" id="UP000281094"/>
    </source>
</evidence>
<comment type="caution">
    <text evidence="1">The sequence shown here is derived from an EMBL/GenBank/DDBJ whole genome shotgun (WGS) entry which is preliminary data.</text>
</comment>
<reference evidence="1 2" key="1">
    <citation type="submission" date="2018-10" db="EMBL/GenBank/DDBJ databases">
        <title>Notoacmeibacter sp. M2BS9Y-3-1, whole genome shotgun sequence.</title>
        <authorList>
            <person name="Tuo L."/>
        </authorList>
    </citation>
    <scope>NUCLEOTIDE SEQUENCE [LARGE SCALE GENOMIC DNA]</scope>
    <source>
        <strain evidence="1 2">M2BS9Y-3-1</strain>
    </source>
</reference>
<gene>
    <name evidence="1" type="ORF">D8780_07880</name>
</gene>
<dbReference type="EMBL" id="RCWN01000001">
    <property type="protein sequence ID" value="RLQ88131.1"/>
    <property type="molecule type" value="Genomic_DNA"/>
</dbReference>
<dbReference type="AlphaFoldDB" id="A0A3L7JEX8"/>
<dbReference type="Proteomes" id="UP000281094">
    <property type="component" value="Unassembled WGS sequence"/>
</dbReference>
<keyword evidence="2" id="KW-1185">Reference proteome</keyword>
<evidence type="ECO:0000313" key="1">
    <source>
        <dbReference type="EMBL" id="RLQ88131.1"/>
    </source>
</evidence>
<sequence length="92" mass="10567">MKGASQNPVRRQFQTLHQTEFPIEERRLFGCHCLPECFDLGFVLALIGMRAFHRDQIDPLKRHDALARQIEFRAMGSLVKSAHMSSSRTIGQ</sequence>
<accession>A0A3L7JEX8</accession>